<dbReference type="RefSeq" id="WP_116009309.1">
    <property type="nucleotide sequence ID" value="NZ_QUOU01000001.1"/>
</dbReference>
<dbReference type="OrthoDB" id="9180803at2"/>
<evidence type="ECO:0000313" key="2">
    <source>
        <dbReference type="EMBL" id="REL28262.1"/>
    </source>
</evidence>
<comment type="caution">
    <text evidence="2">The sequence shown here is derived from an EMBL/GenBank/DDBJ whole genome shotgun (WGS) entry which is preliminary data.</text>
</comment>
<protein>
    <submittedName>
        <fullName evidence="2">Uncharacterized protein</fullName>
    </submittedName>
</protein>
<evidence type="ECO:0000256" key="1">
    <source>
        <dbReference type="SAM" id="MobiDB-lite"/>
    </source>
</evidence>
<gene>
    <name evidence="2" type="ORF">DXX93_17935</name>
</gene>
<accession>A0A3E0TWF0</accession>
<organism evidence="2 3">
    <name type="scientific">Thalassotalea euphylliae</name>
    <dbReference type="NCBI Taxonomy" id="1655234"/>
    <lineage>
        <taxon>Bacteria</taxon>
        <taxon>Pseudomonadati</taxon>
        <taxon>Pseudomonadota</taxon>
        <taxon>Gammaproteobacteria</taxon>
        <taxon>Alteromonadales</taxon>
        <taxon>Colwelliaceae</taxon>
        <taxon>Thalassotalea</taxon>
    </lineage>
</organism>
<reference evidence="2 3" key="1">
    <citation type="submission" date="2018-08" db="EMBL/GenBank/DDBJ databases">
        <title>Thalassotalea euphylliae genome.</title>
        <authorList>
            <person name="Summers S."/>
            <person name="Rice S.A."/>
            <person name="Freckelton M.L."/>
            <person name="Nedved B.T."/>
            <person name="Hadfield M.G."/>
        </authorList>
    </citation>
    <scope>NUCLEOTIDE SEQUENCE [LARGE SCALE GENOMIC DNA]</scope>
    <source>
        <strain evidence="2 3">H1</strain>
    </source>
</reference>
<evidence type="ECO:0000313" key="3">
    <source>
        <dbReference type="Proteomes" id="UP000256478"/>
    </source>
</evidence>
<dbReference type="AlphaFoldDB" id="A0A3E0TWF0"/>
<dbReference type="EMBL" id="QUOU01000001">
    <property type="protein sequence ID" value="REL28262.1"/>
    <property type="molecule type" value="Genomic_DNA"/>
</dbReference>
<feature type="region of interest" description="Disordered" evidence="1">
    <location>
        <begin position="1"/>
        <end position="21"/>
    </location>
</feature>
<sequence length="237" mass="26361">MEINQITNHSHTPSNKVQQPINKASGTTFADVMSSLTRAQDTKSEQSVKPGVESEYKMHTNKGDQVIDLEKYLSPKIVPGHNNLLDAPLLLPTEHNVNVLSKYSQEAVQALMQEYNIPAAPSSISFDPEGKLQLPADYPHAAVFRQALAEHPHVERALSTTAAVASHYAGMMEARAFSDEMSVARTQADRDRVAEKYSYLFDPNRPDKEIVLVFLENGDLVLKEKQAQQPLVKQSPR</sequence>
<name>A0A3E0TWF0_9GAMM</name>
<proteinExistence type="predicted"/>
<dbReference type="Proteomes" id="UP000256478">
    <property type="component" value="Unassembled WGS sequence"/>
</dbReference>